<feature type="domain" description="Reverse transcriptase" evidence="9">
    <location>
        <begin position="109"/>
        <end position="300"/>
    </location>
</feature>
<dbReference type="CDD" id="cd01647">
    <property type="entry name" value="RT_LTR"/>
    <property type="match status" value="1"/>
</dbReference>
<evidence type="ECO:0000256" key="6">
    <source>
        <dbReference type="ARBA" id="ARBA00022801"/>
    </source>
</evidence>
<evidence type="ECO:0000256" key="1">
    <source>
        <dbReference type="ARBA" id="ARBA00022670"/>
    </source>
</evidence>
<dbReference type="Pfam" id="PF17919">
    <property type="entry name" value="RT_RNaseH_2"/>
    <property type="match status" value="1"/>
</dbReference>
<dbReference type="InterPro" id="IPR043502">
    <property type="entry name" value="DNA/RNA_pol_sf"/>
</dbReference>
<dbReference type="InterPro" id="IPR000477">
    <property type="entry name" value="RT_dom"/>
</dbReference>
<dbReference type="PANTHER" id="PTHR37984:SF5">
    <property type="entry name" value="PROTEIN NYNRIN-LIKE"/>
    <property type="match status" value="1"/>
</dbReference>
<reference evidence="11" key="1">
    <citation type="submission" date="2019-12" db="UniProtKB">
        <authorList>
            <consortium name="WormBaseParasite"/>
        </authorList>
    </citation>
    <scope>IDENTIFICATION</scope>
</reference>
<dbReference type="GO" id="GO:0008233">
    <property type="term" value="F:peptidase activity"/>
    <property type="evidence" value="ECO:0007669"/>
    <property type="project" value="UniProtKB-KW"/>
</dbReference>
<dbReference type="Proteomes" id="UP000046395">
    <property type="component" value="Unassembled WGS sequence"/>
</dbReference>
<keyword evidence="7" id="KW-0695">RNA-directed DNA polymerase</keyword>
<sequence>MPVIGADFIFHHKLIIDLANNQVFTQASNRDRTNGPLAAIMPQPNEFDRMLLQFIQTWKQCESKISQERRRLVHVEHAIETVGPPVYSKPRRLAPERLRVAKQYFDDLLRQRVVRPSKSSWSSPLHLVPKRQPGEWRPCGDFRNLNRCTKADRYPLPHIADFNSNLRSKTIFSKLDLARAYFQIPVRSQDVPKTAVTTPFGLYEFLMMPFGLRNAAQTFQRVIGQVLRGLDGCFAYVDDIFIASRSQEEHRRQLMDVLRTTRHLIDRQGVRPSPEKVSAIQSFPQPKTVKQLRQFLGMVNFYRNFLPNIACILKPLDSLVNKTRSSLVWEPVAVDAFNAAKSALATAAILEHPDLTALLALMVDSSDQAIGAILQQRIGHEWRPLAFFSRRLQDRQKRYSTFERELLAVCAAVKHFRHTIEGRELIVYTDHKPLVRAFENGSQGLLDREIRQLDFITSMQANGRR</sequence>
<evidence type="ECO:0000256" key="8">
    <source>
        <dbReference type="ARBA" id="ARBA00023268"/>
    </source>
</evidence>
<dbReference type="Pfam" id="PF00078">
    <property type="entry name" value="RVT_1"/>
    <property type="match status" value="1"/>
</dbReference>
<dbReference type="InterPro" id="IPR041577">
    <property type="entry name" value="RT_RNaseH_2"/>
</dbReference>
<dbReference type="PROSITE" id="PS50878">
    <property type="entry name" value="RT_POL"/>
    <property type="match status" value="1"/>
</dbReference>
<dbReference type="CDD" id="cd09274">
    <property type="entry name" value="RNase_HI_RT_Ty3"/>
    <property type="match status" value="1"/>
</dbReference>
<dbReference type="AlphaFoldDB" id="A0A5S6R5K0"/>
<dbReference type="SUPFAM" id="SSF56672">
    <property type="entry name" value="DNA/RNA polymerases"/>
    <property type="match status" value="1"/>
</dbReference>
<evidence type="ECO:0000256" key="2">
    <source>
        <dbReference type="ARBA" id="ARBA00022679"/>
    </source>
</evidence>
<keyword evidence="6" id="KW-0378">Hydrolase</keyword>
<evidence type="ECO:0000256" key="7">
    <source>
        <dbReference type="ARBA" id="ARBA00022918"/>
    </source>
</evidence>
<name>A0A5S6R5K0_TRIMR</name>
<dbReference type="WBParaSite" id="TMUE_3000014549.1">
    <property type="protein sequence ID" value="TMUE_3000014549.1"/>
    <property type="gene ID" value="WBGene00302240"/>
</dbReference>
<keyword evidence="5" id="KW-0255">Endonuclease</keyword>
<evidence type="ECO:0000256" key="4">
    <source>
        <dbReference type="ARBA" id="ARBA00022722"/>
    </source>
</evidence>
<dbReference type="FunFam" id="3.10.20.370:FF:000001">
    <property type="entry name" value="Retrovirus-related Pol polyprotein from transposon 17.6-like protein"/>
    <property type="match status" value="1"/>
</dbReference>
<dbReference type="InterPro" id="IPR050951">
    <property type="entry name" value="Retrovirus_Pol_polyprotein"/>
</dbReference>
<dbReference type="Gene3D" id="3.30.70.270">
    <property type="match status" value="2"/>
</dbReference>
<keyword evidence="8" id="KW-0511">Multifunctional enzyme</keyword>
<evidence type="ECO:0000256" key="5">
    <source>
        <dbReference type="ARBA" id="ARBA00022759"/>
    </source>
</evidence>
<evidence type="ECO:0000259" key="9">
    <source>
        <dbReference type="PROSITE" id="PS50878"/>
    </source>
</evidence>
<dbReference type="GO" id="GO:0003964">
    <property type="term" value="F:RNA-directed DNA polymerase activity"/>
    <property type="evidence" value="ECO:0007669"/>
    <property type="project" value="UniProtKB-KW"/>
</dbReference>
<evidence type="ECO:0000256" key="3">
    <source>
        <dbReference type="ARBA" id="ARBA00022695"/>
    </source>
</evidence>
<dbReference type="Gene3D" id="3.10.10.10">
    <property type="entry name" value="HIV Type 1 Reverse Transcriptase, subunit A, domain 1"/>
    <property type="match status" value="1"/>
</dbReference>
<keyword evidence="2" id="KW-0808">Transferase</keyword>
<dbReference type="GO" id="GO:0004519">
    <property type="term" value="F:endonuclease activity"/>
    <property type="evidence" value="ECO:0007669"/>
    <property type="project" value="UniProtKB-KW"/>
</dbReference>
<organism evidence="10 11">
    <name type="scientific">Trichuris muris</name>
    <name type="common">Mouse whipworm</name>
    <dbReference type="NCBI Taxonomy" id="70415"/>
    <lineage>
        <taxon>Eukaryota</taxon>
        <taxon>Metazoa</taxon>
        <taxon>Ecdysozoa</taxon>
        <taxon>Nematoda</taxon>
        <taxon>Enoplea</taxon>
        <taxon>Dorylaimia</taxon>
        <taxon>Trichinellida</taxon>
        <taxon>Trichuridae</taxon>
        <taxon>Trichuris</taxon>
    </lineage>
</organism>
<evidence type="ECO:0000313" key="11">
    <source>
        <dbReference type="WBParaSite" id="TMUE_3000014549.1"/>
    </source>
</evidence>
<keyword evidence="3" id="KW-0548">Nucleotidyltransferase</keyword>
<dbReference type="PANTHER" id="PTHR37984">
    <property type="entry name" value="PROTEIN CBG26694"/>
    <property type="match status" value="1"/>
</dbReference>
<dbReference type="InterPro" id="IPR043128">
    <property type="entry name" value="Rev_trsase/Diguanyl_cyclase"/>
</dbReference>
<proteinExistence type="predicted"/>
<dbReference type="GO" id="GO:0006508">
    <property type="term" value="P:proteolysis"/>
    <property type="evidence" value="ECO:0007669"/>
    <property type="project" value="UniProtKB-KW"/>
</dbReference>
<keyword evidence="1" id="KW-0645">Protease</keyword>
<accession>A0A5S6R5K0</accession>
<evidence type="ECO:0000313" key="10">
    <source>
        <dbReference type="Proteomes" id="UP000046395"/>
    </source>
</evidence>
<protein>
    <submittedName>
        <fullName evidence="11">Reverse transcriptase domain-containing protein</fullName>
    </submittedName>
</protein>
<dbReference type="FunFam" id="3.10.10.10:FF:000007">
    <property type="entry name" value="Retrovirus-related Pol polyprotein from transposon 17.6-like Protein"/>
    <property type="match status" value="1"/>
</dbReference>
<keyword evidence="10" id="KW-1185">Reference proteome</keyword>
<keyword evidence="4" id="KW-0540">Nuclease</keyword>
<dbReference type="STRING" id="70415.A0A5S6R5K0"/>
<dbReference type="FunFam" id="3.30.70.270:FF:000023">
    <property type="entry name" value="Pol"/>
    <property type="match status" value="1"/>
</dbReference>